<dbReference type="AlphaFoldDB" id="A0AAD6WUW3"/>
<protein>
    <submittedName>
        <fullName evidence="1">Uncharacterized protein</fullName>
    </submittedName>
</protein>
<accession>A0AAD6WUW3</accession>
<dbReference type="Proteomes" id="UP001218188">
    <property type="component" value="Unassembled WGS sequence"/>
</dbReference>
<keyword evidence="2" id="KW-1185">Reference proteome</keyword>
<feature type="non-terminal residue" evidence="1">
    <location>
        <position position="213"/>
    </location>
</feature>
<comment type="caution">
    <text evidence="1">The sequence shown here is derived from an EMBL/GenBank/DDBJ whole genome shotgun (WGS) entry which is preliminary data.</text>
</comment>
<name>A0AAD6WUW3_9AGAR</name>
<evidence type="ECO:0000313" key="1">
    <source>
        <dbReference type="EMBL" id="KAJ7025700.1"/>
    </source>
</evidence>
<organism evidence="1 2">
    <name type="scientific">Mycena alexandri</name>
    <dbReference type="NCBI Taxonomy" id="1745969"/>
    <lineage>
        <taxon>Eukaryota</taxon>
        <taxon>Fungi</taxon>
        <taxon>Dikarya</taxon>
        <taxon>Basidiomycota</taxon>
        <taxon>Agaricomycotina</taxon>
        <taxon>Agaricomycetes</taxon>
        <taxon>Agaricomycetidae</taxon>
        <taxon>Agaricales</taxon>
        <taxon>Marasmiineae</taxon>
        <taxon>Mycenaceae</taxon>
        <taxon>Mycena</taxon>
    </lineage>
</organism>
<sequence length="213" mass="23944">MAGLGRQHSFATGEVLENRCRIHLWYPNSDSWLSQANYVFSRLRITSGFEDYLLVDDVYFEIQISAPTAPLPPGFLFVCPVKNFGIGLSSFKWPDCPAYWSRDPLGKERLSAEEARSIGLPAIQRSMTFIGLSWDASVYGGLRQIHRAKGFDPDRQDVVRLLRDTLFQLSCEADNKTVDHISSNSSGDLTSGSMPLELFMTMRLALIILLAFD</sequence>
<dbReference type="EMBL" id="JARJCM010000150">
    <property type="protein sequence ID" value="KAJ7025700.1"/>
    <property type="molecule type" value="Genomic_DNA"/>
</dbReference>
<evidence type="ECO:0000313" key="2">
    <source>
        <dbReference type="Proteomes" id="UP001218188"/>
    </source>
</evidence>
<proteinExistence type="predicted"/>
<reference evidence="1" key="1">
    <citation type="submission" date="2023-03" db="EMBL/GenBank/DDBJ databases">
        <title>Massive genome expansion in bonnet fungi (Mycena s.s.) driven by repeated elements and novel gene families across ecological guilds.</title>
        <authorList>
            <consortium name="Lawrence Berkeley National Laboratory"/>
            <person name="Harder C.B."/>
            <person name="Miyauchi S."/>
            <person name="Viragh M."/>
            <person name="Kuo A."/>
            <person name="Thoen E."/>
            <person name="Andreopoulos B."/>
            <person name="Lu D."/>
            <person name="Skrede I."/>
            <person name="Drula E."/>
            <person name="Henrissat B."/>
            <person name="Morin E."/>
            <person name="Kohler A."/>
            <person name="Barry K."/>
            <person name="LaButti K."/>
            <person name="Morin E."/>
            <person name="Salamov A."/>
            <person name="Lipzen A."/>
            <person name="Mereny Z."/>
            <person name="Hegedus B."/>
            <person name="Baldrian P."/>
            <person name="Stursova M."/>
            <person name="Weitz H."/>
            <person name="Taylor A."/>
            <person name="Grigoriev I.V."/>
            <person name="Nagy L.G."/>
            <person name="Martin F."/>
            <person name="Kauserud H."/>
        </authorList>
    </citation>
    <scope>NUCLEOTIDE SEQUENCE</scope>
    <source>
        <strain evidence="1">CBHHK200</strain>
    </source>
</reference>
<gene>
    <name evidence="1" type="ORF">C8F04DRAFT_132456</name>
</gene>